<dbReference type="AlphaFoldDB" id="A0A6N4UWT2"/>
<protein>
    <submittedName>
        <fullName evidence="1">Uncharacterized protein</fullName>
    </submittedName>
</protein>
<organism evidence="1 2">
    <name type="scientific">Mycolicibacterium alvei</name>
    <dbReference type="NCBI Taxonomy" id="67081"/>
    <lineage>
        <taxon>Bacteria</taxon>
        <taxon>Bacillati</taxon>
        <taxon>Actinomycetota</taxon>
        <taxon>Actinomycetes</taxon>
        <taxon>Mycobacteriales</taxon>
        <taxon>Mycobacteriaceae</taxon>
        <taxon>Mycolicibacterium</taxon>
    </lineage>
</organism>
<keyword evidence="2" id="KW-1185">Reference proteome</keyword>
<reference evidence="1 2" key="1">
    <citation type="journal article" date="2019" name="Emerg. Microbes Infect.">
        <title>Comprehensive subspecies identification of 175 nontuberculous mycobacteria species based on 7547 genomic profiles.</title>
        <authorList>
            <person name="Matsumoto Y."/>
            <person name="Kinjo T."/>
            <person name="Motooka D."/>
            <person name="Nabeya D."/>
            <person name="Jung N."/>
            <person name="Uechi K."/>
            <person name="Horii T."/>
            <person name="Iida T."/>
            <person name="Fujita J."/>
            <person name="Nakamura S."/>
        </authorList>
    </citation>
    <scope>NUCLEOTIDE SEQUENCE [LARGE SCALE GENOMIC DNA]</scope>
    <source>
        <strain evidence="1 2">JCM 12272</strain>
    </source>
</reference>
<name>A0A6N4UWT2_9MYCO</name>
<dbReference type="Proteomes" id="UP000466906">
    <property type="component" value="Chromosome"/>
</dbReference>
<accession>A0A6N4UWT2</accession>
<proteinExistence type="predicted"/>
<evidence type="ECO:0000313" key="2">
    <source>
        <dbReference type="Proteomes" id="UP000466906"/>
    </source>
</evidence>
<evidence type="ECO:0000313" key="1">
    <source>
        <dbReference type="EMBL" id="BBX27951.1"/>
    </source>
</evidence>
<dbReference type="EMBL" id="AP022565">
    <property type="protein sequence ID" value="BBX27951.1"/>
    <property type="molecule type" value="Genomic_DNA"/>
</dbReference>
<dbReference type="KEGG" id="malv:MALV_30760"/>
<sequence length="78" mass="9297">MDESQKPTMTEQELWEWLHYDEGIPVTRRAIKHAVLRREILPTRIGNYNLYSKQDGWDWIKSRKQPGVYRLPKTAAAQ</sequence>
<gene>
    <name evidence="1" type="ORF">MALV_30760</name>
</gene>